<feature type="compositionally biased region" description="Polar residues" evidence="5">
    <location>
        <begin position="525"/>
        <end position="538"/>
    </location>
</feature>
<organism evidence="6 7">
    <name type="scientific">Cylindrotheca closterium</name>
    <dbReference type="NCBI Taxonomy" id="2856"/>
    <lineage>
        <taxon>Eukaryota</taxon>
        <taxon>Sar</taxon>
        <taxon>Stramenopiles</taxon>
        <taxon>Ochrophyta</taxon>
        <taxon>Bacillariophyta</taxon>
        <taxon>Bacillariophyceae</taxon>
        <taxon>Bacillariophycidae</taxon>
        <taxon>Bacillariales</taxon>
        <taxon>Bacillariaceae</taxon>
        <taxon>Cylindrotheca</taxon>
    </lineage>
</organism>
<proteinExistence type="inferred from homology"/>
<evidence type="ECO:0000256" key="1">
    <source>
        <dbReference type="ARBA" id="ARBA00010603"/>
    </source>
</evidence>
<feature type="region of interest" description="Disordered" evidence="5">
    <location>
        <begin position="931"/>
        <end position="956"/>
    </location>
</feature>
<protein>
    <recommendedName>
        <fullName evidence="2">Dymeclin</fullName>
    </recommendedName>
</protein>
<feature type="region of interest" description="Disordered" evidence="5">
    <location>
        <begin position="518"/>
        <end position="539"/>
    </location>
</feature>
<sequence length="956" mass="107357">MWGDLERAASLEVGDSLATLLFQVSSPVHIPWGDTRWQELLTGYDVWIHAESIEGDESTSIITQACEMMAKHAFVSSNRKSLMASLESSFSVIHSFAVAAFSLHVTRMIRDLTRDISKSKSKKKEDQTDDFSLRISRVGKARATAGALQLLRLLSHSVVVRCCKDSFGNESRAESNTDLEEAFTYHTRGDLPRDQLASGPLLNAVLDLIVILGKCVDALRTPELYDTIVLAFRLLFVLCGTQLYQDFESSSLRPDEEPRFYSFLDQFFEAAQERNCSCSETSEDYKNLKTFFGPSRDSIPFNSSRERCPEDHIWTAQSVLETCLRWQTARPVAPDRSIAHYYYIMAQSAIAPRSREMRSADGMYESYSIVPAAAPGILDPNEGAPDADAPLSADDIANHHNKSKTQHNLILDATRGVITLGSRIILLPLRLVSRVFGALVQSKGSFNRDLKSIMSRKFDSSTASRTKDVLWLSDAILADLSSCLVLLLINNNRSRENPFREELQALSDNRWDHGMESRLPDLPSLDTNSSSGSPSTDISRIEKGSDLRQIGLTLNFESLFESFGRTLHTEVGSLLLYTLVQTSESFAESLAVRSDLDTLVLPLLRTLYFSSQSNTFMASDYAAHKKKGSTNILNIRNCPFRSQSQLYVIIILLLLFSQDLSFGRDAFRRIHVPHVVWYKERQLRHINLGSVLFLTLLRSLIFNLQRLHDPFMLSNCCAILSNLSSATTDLHEYAAMRLVSVAISVMKRHSKLIASTTNGGQDMNDGEEDDLSTPLGRYSEVANNLLSIISDCLSHRRIEQNLQVIYAIVYHQADFTNVFKGNMYPARQTERILSIAQAASTLIQEASARSAPKALKVLESQVEVLRSVVDKKRRKRDSISDYTFTYEEDADPESFFVPYVWEVIVCVVTSSSIEWKKNNIRAFPLLEPEEKAGVQQQPRNGAMVSDSFDTDAEDFV</sequence>
<dbReference type="AlphaFoldDB" id="A0AAD2FJY7"/>
<dbReference type="PANTHER" id="PTHR12895:SF9">
    <property type="entry name" value="DYMECLIN"/>
    <property type="match status" value="1"/>
</dbReference>
<keyword evidence="4" id="KW-0449">Lipoprotein</keyword>
<reference evidence="6" key="1">
    <citation type="submission" date="2023-08" db="EMBL/GenBank/DDBJ databases">
        <authorList>
            <person name="Audoor S."/>
            <person name="Bilcke G."/>
        </authorList>
    </citation>
    <scope>NUCLEOTIDE SEQUENCE</scope>
</reference>
<comment type="similarity">
    <text evidence="1">Belongs to the dymeclin family.</text>
</comment>
<dbReference type="InterPro" id="IPR019142">
    <property type="entry name" value="Dymeclin"/>
</dbReference>
<dbReference type="Proteomes" id="UP001295423">
    <property type="component" value="Unassembled WGS sequence"/>
</dbReference>
<dbReference type="EMBL" id="CAKOGP040001446">
    <property type="protein sequence ID" value="CAJ1945657.1"/>
    <property type="molecule type" value="Genomic_DNA"/>
</dbReference>
<accession>A0AAD2FJY7</accession>
<name>A0AAD2FJY7_9STRA</name>
<dbReference type="GO" id="GO:0005794">
    <property type="term" value="C:Golgi apparatus"/>
    <property type="evidence" value="ECO:0007669"/>
    <property type="project" value="TreeGrafter"/>
</dbReference>
<keyword evidence="3" id="KW-0519">Myristate</keyword>
<keyword evidence="7" id="KW-1185">Reference proteome</keyword>
<evidence type="ECO:0000256" key="3">
    <source>
        <dbReference type="ARBA" id="ARBA00022707"/>
    </source>
</evidence>
<comment type="caution">
    <text evidence="6">The sequence shown here is derived from an EMBL/GenBank/DDBJ whole genome shotgun (WGS) entry which is preliminary data.</text>
</comment>
<dbReference type="GO" id="GO:0007030">
    <property type="term" value="P:Golgi organization"/>
    <property type="evidence" value="ECO:0007669"/>
    <property type="project" value="TreeGrafter"/>
</dbReference>
<evidence type="ECO:0000313" key="6">
    <source>
        <dbReference type="EMBL" id="CAJ1945657.1"/>
    </source>
</evidence>
<evidence type="ECO:0000256" key="2">
    <source>
        <dbReference type="ARBA" id="ARBA00015736"/>
    </source>
</evidence>
<evidence type="ECO:0000256" key="4">
    <source>
        <dbReference type="ARBA" id="ARBA00023288"/>
    </source>
</evidence>
<dbReference type="Pfam" id="PF09742">
    <property type="entry name" value="Dymeclin"/>
    <property type="match status" value="1"/>
</dbReference>
<evidence type="ECO:0000313" key="7">
    <source>
        <dbReference type="Proteomes" id="UP001295423"/>
    </source>
</evidence>
<dbReference type="PANTHER" id="PTHR12895">
    <property type="entry name" value="DYMECLIN"/>
    <property type="match status" value="1"/>
</dbReference>
<evidence type="ECO:0000256" key="5">
    <source>
        <dbReference type="SAM" id="MobiDB-lite"/>
    </source>
</evidence>
<gene>
    <name evidence="6" type="ORF">CYCCA115_LOCUS9802</name>
</gene>